<evidence type="ECO:0008006" key="3">
    <source>
        <dbReference type="Google" id="ProtNLM"/>
    </source>
</evidence>
<dbReference type="AlphaFoldDB" id="A0A2N7VW18"/>
<dbReference type="Pfam" id="PF14305">
    <property type="entry name" value="ATPgrasp_TupA"/>
    <property type="match status" value="1"/>
</dbReference>
<organism evidence="1 2">
    <name type="scientific">Trinickia dabaoshanensis</name>
    <dbReference type="NCBI Taxonomy" id="564714"/>
    <lineage>
        <taxon>Bacteria</taxon>
        <taxon>Pseudomonadati</taxon>
        <taxon>Pseudomonadota</taxon>
        <taxon>Betaproteobacteria</taxon>
        <taxon>Burkholderiales</taxon>
        <taxon>Burkholderiaceae</taxon>
        <taxon>Trinickia</taxon>
    </lineage>
</organism>
<reference evidence="1 2" key="1">
    <citation type="submission" date="2018-01" db="EMBL/GenBank/DDBJ databases">
        <title>Whole genome analyses suggest that Burkholderia sensu lato contains two further novel genera in the rhizoxinica-symbiotica group Mycetohabitans gen. nov., and Trinickia gen. nov.: implications for the evolution of diazotrophy and nodulation in the Burkholderiaceae.</title>
        <authorList>
            <person name="Estrada-de los Santos P."/>
            <person name="Palmer M."/>
            <person name="Chavez-Ramirez B."/>
            <person name="Beukes C."/>
            <person name="Steenkamp E.T."/>
            <person name="Hirsch A.M."/>
            <person name="Manyaka P."/>
            <person name="Maluk M."/>
            <person name="Lafos M."/>
            <person name="Crook M."/>
            <person name="Gross E."/>
            <person name="Simon M.F."/>
            <person name="Bueno dos Reis Junior F."/>
            <person name="Poole P.S."/>
            <person name="Venter S.N."/>
            <person name="James E.K."/>
        </authorList>
    </citation>
    <scope>NUCLEOTIDE SEQUENCE [LARGE SCALE GENOMIC DNA]</scope>
    <source>
        <strain evidence="1 2">GIMN1.004</strain>
    </source>
</reference>
<keyword evidence="2" id="KW-1185">Reference proteome</keyword>
<dbReference type="OrthoDB" id="9791827at2"/>
<sequence length="289" mass="33356">MVRWGMSLFPDEFYLALSHRRRIGRFPRIKNPATFNELMLARCLRPDPRWKDLSDKLNVRAYVRNRIGEKYLIPLIAAPDVFTRAIFDLLPSSFVMKASHGSGFVEVVWDKSRTSFDALQRRANEWLGIDYYRIGRERHYRGIRPRIFFEKLLLDSAGKVPADLKMHVFGRGPDGPVIYTGVIADRFGDARADIYDAHWNRLDLAWGSYARSKCASPRPSNWEELTNIAMRLADGLGYVRVDLYAPDDQVYFGELTFTPGGGTMPYTPDRCDYEWGRILKEATYTPPES</sequence>
<name>A0A2N7VW18_9BURK</name>
<gene>
    <name evidence="1" type="ORF">C0Z18_08775</name>
</gene>
<protein>
    <recommendedName>
        <fullName evidence="3">Glycosyl transferase</fullName>
    </recommendedName>
</protein>
<dbReference type="EMBL" id="PNYA01000006">
    <property type="protein sequence ID" value="PMS21344.1"/>
    <property type="molecule type" value="Genomic_DNA"/>
</dbReference>
<dbReference type="Proteomes" id="UP000235616">
    <property type="component" value="Unassembled WGS sequence"/>
</dbReference>
<comment type="caution">
    <text evidence="1">The sequence shown here is derived from an EMBL/GenBank/DDBJ whole genome shotgun (WGS) entry which is preliminary data.</text>
</comment>
<dbReference type="SUPFAM" id="SSF56059">
    <property type="entry name" value="Glutathione synthetase ATP-binding domain-like"/>
    <property type="match status" value="1"/>
</dbReference>
<evidence type="ECO:0000313" key="1">
    <source>
        <dbReference type="EMBL" id="PMS21344.1"/>
    </source>
</evidence>
<evidence type="ECO:0000313" key="2">
    <source>
        <dbReference type="Proteomes" id="UP000235616"/>
    </source>
</evidence>
<proteinExistence type="predicted"/>
<dbReference type="InterPro" id="IPR029465">
    <property type="entry name" value="ATPgrasp_TupA"/>
</dbReference>
<accession>A0A2N7VW18</accession>